<proteinExistence type="predicted"/>
<evidence type="ECO:0000256" key="1">
    <source>
        <dbReference type="SAM" id="SignalP"/>
    </source>
</evidence>
<reference evidence="2 3" key="1">
    <citation type="submission" date="2017-06" db="EMBL/GenBank/DDBJ databases">
        <title>A platform for efficient transgenesis in Macrostomum lignano, a flatworm model organism for stem cell research.</title>
        <authorList>
            <person name="Berezikov E."/>
        </authorList>
    </citation>
    <scope>NUCLEOTIDE SEQUENCE [LARGE SCALE GENOMIC DNA]</scope>
    <source>
        <strain evidence="2">DV1</strain>
        <tissue evidence="2">Whole organism</tissue>
    </source>
</reference>
<keyword evidence="3" id="KW-1185">Reference proteome</keyword>
<feature type="chain" id="PRO_5012989734" description="ShKT domain-containing protein" evidence="1">
    <location>
        <begin position="23"/>
        <end position="92"/>
    </location>
</feature>
<organism evidence="2 3">
    <name type="scientific">Macrostomum lignano</name>
    <dbReference type="NCBI Taxonomy" id="282301"/>
    <lineage>
        <taxon>Eukaryota</taxon>
        <taxon>Metazoa</taxon>
        <taxon>Spiralia</taxon>
        <taxon>Lophotrochozoa</taxon>
        <taxon>Platyhelminthes</taxon>
        <taxon>Rhabditophora</taxon>
        <taxon>Macrostomorpha</taxon>
        <taxon>Macrostomida</taxon>
        <taxon>Macrostomidae</taxon>
        <taxon>Macrostomum</taxon>
    </lineage>
</organism>
<gene>
    <name evidence="2" type="ORF">BOX15_Mlig033514g3</name>
</gene>
<evidence type="ECO:0000313" key="3">
    <source>
        <dbReference type="Proteomes" id="UP000215902"/>
    </source>
</evidence>
<sequence>MPSTKSFLLPTLLLLTAVCVLSVDGYASICSEPSSACPTDCSEDLGTAVSRCRSWKGICGKTASDCAACVRCSYQACNAGNTPHMILYEYCF</sequence>
<keyword evidence="1" id="KW-0732">Signal</keyword>
<comment type="caution">
    <text evidence="2">The sequence shown here is derived from an EMBL/GenBank/DDBJ whole genome shotgun (WGS) entry which is preliminary data.</text>
</comment>
<name>A0A267GFD3_9PLAT</name>
<dbReference type="EMBL" id="NIVC01000363">
    <property type="protein sequence ID" value="PAA84741.1"/>
    <property type="molecule type" value="Genomic_DNA"/>
</dbReference>
<dbReference type="Proteomes" id="UP000215902">
    <property type="component" value="Unassembled WGS sequence"/>
</dbReference>
<evidence type="ECO:0000313" key="2">
    <source>
        <dbReference type="EMBL" id="PAA84741.1"/>
    </source>
</evidence>
<protein>
    <recommendedName>
        <fullName evidence="4">ShKT domain-containing protein</fullName>
    </recommendedName>
</protein>
<evidence type="ECO:0008006" key="4">
    <source>
        <dbReference type="Google" id="ProtNLM"/>
    </source>
</evidence>
<feature type="signal peptide" evidence="1">
    <location>
        <begin position="1"/>
        <end position="22"/>
    </location>
</feature>
<accession>A0A267GFD3</accession>
<dbReference type="AlphaFoldDB" id="A0A267GFD3"/>